<protein>
    <submittedName>
        <fullName evidence="4">60S large subunit ribosomal protein uL13</fullName>
    </submittedName>
</protein>
<proteinExistence type="evidence at transcript level"/>
<accession>A0A7L5NWJ3</accession>
<comment type="similarity">
    <text evidence="1">Belongs to the universal ribosomal protein uL13 family.</text>
</comment>
<dbReference type="CDD" id="cd00392">
    <property type="entry name" value="Ribosomal_L13"/>
    <property type="match status" value="1"/>
</dbReference>
<keyword evidence="3" id="KW-0687">Ribonucleoprotein</keyword>
<dbReference type="InterPro" id="IPR005755">
    <property type="entry name" value="Ribosomal_uL13_euk/arc"/>
</dbReference>
<dbReference type="Gene3D" id="3.90.1180.10">
    <property type="entry name" value="Ribosomal protein L13"/>
    <property type="match status" value="1"/>
</dbReference>
<reference evidence="4" key="1">
    <citation type="submission" date="2020-06" db="EMBL/GenBank/DDBJ databases">
        <title>Cryo-EM structure of the highly atypical cytoplasmic ribosome of Euglena gracilis.</title>
        <authorList>
            <person name="Matzov D."/>
            <person name="Taoka M."/>
            <person name="Nobe Y."/>
            <person name="Yamauchi Y."/>
            <person name="Halfon Y."/>
            <person name="Asis N."/>
            <person name="Zimermann E."/>
            <person name="Rozenberg H."/>
            <person name="Bashan A."/>
            <person name="Bushan S."/>
            <person name="Isobe T."/>
            <person name="Gray M.W."/>
            <person name="Yonath A."/>
            <person name="Shalev-Benami M."/>
        </authorList>
    </citation>
    <scope>NUCLEOTIDE SEQUENCE</scope>
    <source>
        <strain evidence="4">Z</strain>
    </source>
</reference>
<evidence type="ECO:0000256" key="2">
    <source>
        <dbReference type="ARBA" id="ARBA00022980"/>
    </source>
</evidence>
<dbReference type="EMBL" id="MT583875">
    <property type="protein sequence ID" value="QLA09606.1"/>
    <property type="molecule type" value="mRNA"/>
</dbReference>
<dbReference type="FunFam" id="3.90.1180.10:FF:000002">
    <property type="entry name" value="60S ribosomal protein L16"/>
    <property type="match status" value="1"/>
</dbReference>
<evidence type="ECO:0000313" key="4">
    <source>
        <dbReference type="EMBL" id="QLA09606.1"/>
    </source>
</evidence>
<dbReference type="GO" id="GO:0006412">
    <property type="term" value="P:translation"/>
    <property type="evidence" value="ECO:0007669"/>
    <property type="project" value="InterPro"/>
</dbReference>
<evidence type="ECO:0000256" key="1">
    <source>
        <dbReference type="ARBA" id="ARBA00006227"/>
    </source>
</evidence>
<dbReference type="GO" id="GO:0003729">
    <property type="term" value="F:mRNA binding"/>
    <property type="evidence" value="ECO:0007669"/>
    <property type="project" value="TreeGrafter"/>
</dbReference>
<dbReference type="Pfam" id="PF00572">
    <property type="entry name" value="Ribosomal_L13"/>
    <property type="match status" value="1"/>
</dbReference>
<dbReference type="InterPro" id="IPR036899">
    <property type="entry name" value="Ribosomal_uL13_sf"/>
</dbReference>
<dbReference type="GO" id="GO:0022625">
    <property type="term" value="C:cytosolic large ribosomal subunit"/>
    <property type="evidence" value="ECO:0007669"/>
    <property type="project" value="TreeGrafter"/>
</dbReference>
<keyword evidence="2 4" id="KW-0689">Ribosomal protein</keyword>
<name>A0A7L5NWJ3_EUGGR</name>
<organism evidence="4">
    <name type="scientific">Euglena gracilis</name>
    <dbReference type="NCBI Taxonomy" id="3039"/>
    <lineage>
        <taxon>Eukaryota</taxon>
        <taxon>Discoba</taxon>
        <taxon>Euglenozoa</taxon>
        <taxon>Euglenida</taxon>
        <taxon>Spirocuta</taxon>
        <taxon>Euglenophyceae</taxon>
        <taxon>Euglenales</taxon>
        <taxon>Euglenaceae</taxon>
        <taxon>Euglena</taxon>
    </lineage>
</organism>
<dbReference type="NCBIfam" id="TIGR01077">
    <property type="entry name" value="L13_A_E"/>
    <property type="match status" value="1"/>
</dbReference>
<dbReference type="InterPro" id="IPR005822">
    <property type="entry name" value="Ribosomal_uL13"/>
</dbReference>
<dbReference type="GO" id="GO:0003735">
    <property type="term" value="F:structural constituent of ribosome"/>
    <property type="evidence" value="ECO:0007669"/>
    <property type="project" value="InterPro"/>
</dbReference>
<sequence length="209" mass="24540">MVKPKDRKWRGIVVDGKNHLMGRLAAVVAKQLLRGESICVVRCEDINISQSFMRNKFRLKNIMRKRHLTQPKRGPFHYRSPRKMFEKVVRSMLPYRTAHGTAAFERLRVAEGIPQPFAKKKRCICPAAHRILRLAPNRKFCRLGDLCTDIGWRHDKTIKDLEGKRKKLAELRWKKKKELTKLRRAAERLVDRIIPRIEYGDPKIKIGSL</sequence>
<evidence type="ECO:0000256" key="3">
    <source>
        <dbReference type="ARBA" id="ARBA00023274"/>
    </source>
</evidence>
<dbReference type="PANTHER" id="PTHR11545:SF3">
    <property type="entry name" value="LARGE RIBOSOMAL SUBUNIT PROTEIN UL13"/>
    <property type="match status" value="1"/>
</dbReference>
<dbReference type="PANTHER" id="PTHR11545">
    <property type="entry name" value="RIBOSOMAL PROTEIN L13"/>
    <property type="match status" value="1"/>
</dbReference>
<dbReference type="SUPFAM" id="SSF52161">
    <property type="entry name" value="Ribosomal protein L13"/>
    <property type="match status" value="1"/>
</dbReference>
<dbReference type="AlphaFoldDB" id="A0A7L5NWJ3"/>
<dbReference type="GO" id="GO:0017148">
    <property type="term" value="P:negative regulation of translation"/>
    <property type="evidence" value="ECO:0007669"/>
    <property type="project" value="TreeGrafter"/>
</dbReference>